<dbReference type="Proteomes" id="UP000322667">
    <property type="component" value="Chromosome A13"/>
</dbReference>
<evidence type="ECO:0000313" key="3">
    <source>
        <dbReference type="Proteomes" id="UP000322667"/>
    </source>
</evidence>
<dbReference type="SUPFAM" id="SSF49503">
    <property type="entry name" value="Cupredoxins"/>
    <property type="match status" value="1"/>
</dbReference>
<protein>
    <recommendedName>
        <fullName evidence="4">Phytocyanin domain-containing protein</fullName>
    </recommendedName>
</protein>
<dbReference type="PANTHER" id="PTHR34052:SF6">
    <property type="entry name" value="CUB AND SUSHI DOMAIN-CONTAINING PROTEIN 3"/>
    <property type="match status" value="1"/>
</dbReference>
<accession>A0A5D2MFT7</accession>
<keyword evidence="1" id="KW-0732">Signal</keyword>
<dbReference type="Gene3D" id="2.60.40.420">
    <property type="entry name" value="Cupredoxins - blue copper proteins"/>
    <property type="match status" value="1"/>
</dbReference>
<evidence type="ECO:0008006" key="4">
    <source>
        <dbReference type="Google" id="ProtNLM"/>
    </source>
</evidence>
<gene>
    <name evidence="2" type="ORF">ES332_A13G043000v1</name>
</gene>
<dbReference type="PANTHER" id="PTHR34052">
    <property type="entry name" value="GLYCINE-RICH PROTEIN-LIKE"/>
    <property type="match status" value="1"/>
</dbReference>
<feature type="chain" id="PRO_5022676127" description="Phytocyanin domain-containing protein" evidence="1">
    <location>
        <begin position="26"/>
        <end position="149"/>
    </location>
</feature>
<evidence type="ECO:0000256" key="1">
    <source>
        <dbReference type="SAM" id="SignalP"/>
    </source>
</evidence>
<reference evidence="2 3" key="1">
    <citation type="submission" date="2019-07" db="EMBL/GenBank/DDBJ databases">
        <title>WGS assembly of Gossypium tomentosum.</title>
        <authorList>
            <person name="Chen Z.J."/>
            <person name="Sreedasyam A."/>
            <person name="Ando A."/>
            <person name="Song Q."/>
            <person name="De L."/>
            <person name="Hulse-Kemp A."/>
            <person name="Ding M."/>
            <person name="Ye W."/>
            <person name="Kirkbride R."/>
            <person name="Jenkins J."/>
            <person name="Plott C."/>
            <person name="Lovell J."/>
            <person name="Lin Y.-M."/>
            <person name="Vaughn R."/>
            <person name="Liu B."/>
            <person name="Li W."/>
            <person name="Simpson S."/>
            <person name="Scheffler B."/>
            <person name="Saski C."/>
            <person name="Grover C."/>
            <person name="Hu G."/>
            <person name="Conover J."/>
            <person name="Carlson J."/>
            <person name="Shu S."/>
            <person name="Boston L."/>
            <person name="Williams M."/>
            <person name="Peterson D."/>
            <person name="Mcgee K."/>
            <person name="Jones D."/>
            <person name="Wendel J."/>
            <person name="Stelly D."/>
            <person name="Grimwood J."/>
            <person name="Schmutz J."/>
        </authorList>
    </citation>
    <scope>NUCLEOTIDE SEQUENCE [LARGE SCALE GENOMIC DNA]</scope>
    <source>
        <strain evidence="2">7179.01</strain>
    </source>
</reference>
<proteinExistence type="predicted"/>
<feature type="signal peptide" evidence="1">
    <location>
        <begin position="1"/>
        <end position="25"/>
    </location>
</feature>
<name>A0A5D2MFT7_GOSTO</name>
<dbReference type="AlphaFoldDB" id="A0A5D2MFT7"/>
<dbReference type="EMBL" id="CM017622">
    <property type="protein sequence ID" value="TYH90361.1"/>
    <property type="molecule type" value="Genomic_DNA"/>
</dbReference>
<dbReference type="InterPro" id="IPR008972">
    <property type="entry name" value="Cupredoxin"/>
</dbReference>
<evidence type="ECO:0000313" key="2">
    <source>
        <dbReference type="EMBL" id="TYH90361.1"/>
    </source>
</evidence>
<keyword evidence="3" id="KW-1185">Reference proteome</keyword>
<organism evidence="2 3">
    <name type="scientific">Gossypium tomentosum</name>
    <name type="common">Hawaiian cotton</name>
    <name type="synonym">Gossypium sandvicense</name>
    <dbReference type="NCBI Taxonomy" id="34277"/>
    <lineage>
        <taxon>Eukaryota</taxon>
        <taxon>Viridiplantae</taxon>
        <taxon>Streptophyta</taxon>
        <taxon>Embryophyta</taxon>
        <taxon>Tracheophyta</taxon>
        <taxon>Spermatophyta</taxon>
        <taxon>Magnoliopsida</taxon>
        <taxon>eudicotyledons</taxon>
        <taxon>Gunneridae</taxon>
        <taxon>Pentapetalae</taxon>
        <taxon>rosids</taxon>
        <taxon>malvids</taxon>
        <taxon>Malvales</taxon>
        <taxon>Malvaceae</taxon>
        <taxon>Malvoideae</taxon>
        <taxon>Gossypium</taxon>
    </lineage>
</organism>
<sequence length="149" mass="16794">MGSTFAHQGLVLVLVAASMVGVSLANKEWRSLGSHPHPHHPHNHTNGHKRIIVGGSQNWHFGVNYTDWSRKNGPFYINDTLAVFKYDPRSNTTFPHSMIANPTQGSGNGFEFILKKWKPYYFACGERNGFHCKVGLMKFAVVSRLCRCH</sequence>